<sequence>MQKLLTLLIVALATLLAGCAASVQRPGGADAALKVSPAATRRVALYVQPSPASMQKSADWELFRTEWRSAMAAAAGAAGKPFTYYDVEPSGATEPATLIVVTINDYRYISPGARYGLGILTGNAYIDADARFYELPQRQQVGARKYATTSTAWQGVFSAMTEKQVQAITTEMIKELDAR</sequence>
<protein>
    <recommendedName>
        <fullName evidence="4">DUF4410 domain-containing protein</fullName>
    </recommendedName>
</protein>
<keyword evidence="1" id="KW-0732">Signal</keyword>
<reference evidence="2 3" key="2">
    <citation type="submission" date="2020-06" db="EMBL/GenBank/DDBJ databases">
        <title>Ramlibacter rhizophilus sp. nov., isolated from rhizosphere soil of national flower Mugunghwa from South Korea.</title>
        <authorList>
            <person name="Zheng-Fei Y."/>
            <person name="Huan T."/>
        </authorList>
    </citation>
    <scope>NUCLEOTIDE SEQUENCE [LARGE SCALE GENOMIC DNA]</scope>
    <source>
        <strain evidence="2 3">B156</strain>
    </source>
</reference>
<name>A0A849K7M0_9BURK</name>
<gene>
    <name evidence="2" type="ORF">HK415_03420</name>
</gene>
<evidence type="ECO:0000313" key="3">
    <source>
        <dbReference type="Proteomes" id="UP000552954"/>
    </source>
</evidence>
<dbReference type="AlphaFoldDB" id="A0A849K7M0"/>
<dbReference type="Proteomes" id="UP000552954">
    <property type="component" value="Unassembled WGS sequence"/>
</dbReference>
<feature type="chain" id="PRO_5032661137" description="DUF4410 domain-containing protein" evidence="1">
    <location>
        <begin position="21"/>
        <end position="179"/>
    </location>
</feature>
<reference evidence="2 3" key="1">
    <citation type="submission" date="2020-05" db="EMBL/GenBank/DDBJ databases">
        <authorList>
            <person name="Khan S.A."/>
            <person name="Jeon C.O."/>
            <person name="Chun B.H."/>
        </authorList>
    </citation>
    <scope>NUCLEOTIDE SEQUENCE [LARGE SCALE GENOMIC DNA]</scope>
    <source>
        <strain evidence="2 3">B156</strain>
    </source>
</reference>
<evidence type="ECO:0008006" key="4">
    <source>
        <dbReference type="Google" id="ProtNLM"/>
    </source>
</evidence>
<evidence type="ECO:0000256" key="1">
    <source>
        <dbReference type="SAM" id="SignalP"/>
    </source>
</evidence>
<comment type="caution">
    <text evidence="2">The sequence shown here is derived from an EMBL/GenBank/DDBJ whole genome shotgun (WGS) entry which is preliminary data.</text>
</comment>
<organism evidence="2 3">
    <name type="scientific">Ramlibacter montanisoli</name>
    <dbReference type="NCBI Taxonomy" id="2732512"/>
    <lineage>
        <taxon>Bacteria</taxon>
        <taxon>Pseudomonadati</taxon>
        <taxon>Pseudomonadota</taxon>
        <taxon>Betaproteobacteria</taxon>
        <taxon>Burkholderiales</taxon>
        <taxon>Comamonadaceae</taxon>
        <taxon>Ramlibacter</taxon>
    </lineage>
</organism>
<feature type="signal peptide" evidence="1">
    <location>
        <begin position="1"/>
        <end position="20"/>
    </location>
</feature>
<accession>A0A849K7M0</accession>
<dbReference type="RefSeq" id="WP_171556781.1">
    <property type="nucleotide sequence ID" value="NZ_JABFCS010000001.1"/>
</dbReference>
<keyword evidence="3" id="KW-1185">Reference proteome</keyword>
<dbReference type="EMBL" id="JABFCS010000001">
    <property type="protein sequence ID" value="NNU42414.1"/>
    <property type="molecule type" value="Genomic_DNA"/>
</dbReference>
<proteinExistence type="predicted"/>
<evidence type="ECO:0000313" key="2">
    <source>
        <dbReference type="EMBL" id="NNU42414.1"/>
    </source>
</evidence>
<dbReference type="PROSITE" id="PS51257">
    <property type="entry name" value="PROKAR_LIPOPROTEIN"/>
    <property type="match status" value="1"/>
</dbReference>